<keyword evidence="1" id="KW-0472">Membrane</keyword>
<feature type="transmembrane region" description="Helical" evidence="1">
    <location>
        <begin position="94"/>
        <end position="112"/>
    </location>
</feature>
<feature type="transmembrane region" description="Helical" evidence="1">
    <location>
        <begin position="55"/>
        <end position="74"/>
    </location>
</feature>
<dbReference type="EMBL" id="CP114058">
    <property type="protein sequence ID" value="WAT02634.1"/>
    <property type="molecule type" value="Genomic_DNA"/>
</dbReference>
<protein>
    <submittedName>
        <fullName evidence="2">DUF969 domain-containing protein</fullName>
    </submittedName>
</protein>
<organism evidence="2 3">
    <name type="scientific">Rouxiella chamberiensis</name>
    <dbReference type="NCBI Taxonomy" id="1513468"/>
    <lineage>
        <taxon>Bacteria</taxon>
        <taxon>Pseudomonadati</taxon>
        <taxon>Pseudomonadota</taxon>
        <taxon>Gammaproteobacteria</taxon>
        <taxon>Enterobacterales</taxon>
        <taxon>Yersiniaceae</taxon>
        <taxon>Rouxiella</taxon>
    </lineage>
</organism>
<dbReference type="RefSeq" id="WP_045046756.1">
    <property type="nucleotide sequence ID" value="NZ_CP114058.1"/>
</dbReference>
<name>A0ABY7HUC0_9GAMM</name>
<sequence>MWVLIGIPIVVIGFALRFNPLLVVTIAGISTGLAGGMQTVEIVGAFGKAFIDNRYMGLIWLTLPVIAILERSGLREQAQHLISKIHAATTGRVLMLYFFIRQMTAALGLTSLGGHAQMVRPLIAPMAEAAAVSKYGDLPAEVRQKIRANAAAVDNIAVFFGEDIFIAVQSILLIKGFLDQNGVFVEPLQLSVWAIPTAIAALIIHFFRLWLLDRSLAKRFDAQWAEAAK</sequence>
<evidence type="ECO:0000313" key="2">
    <source>
        <dbReference type="EMBL" id="WAT02634.1"/>
    </source>
</evidence>
<keyword evidence="1" id="KW-0812">Transmembrane</keyword>
<keyword evidence="1" id="KW-1133">Transmembrane helix</keyword>
<evidence type="ECO:0000313" key="3">
    <source>
        <dbReference type="Proteomes" id="UP001164712"/>
    </source>
</evidence>
<dbReference type="Pfam" id="PF06149">
    <property type="entry name" value="DUF969"/>
    <property type="match status" value="1"/>
</dbReference>
<gene>
    <name evidence="2" type="ORF">O1V66_08835</name>
</gene>
<proteinExistence type="predicted"/>
<feature type="transmembrane region" description="Helical" evidence="1">
    <location>
        <begin position="6"/>
        <end position="34"/>
    </location>
</feature>
<accession>A0ABY7HUC0</accession>
<evidence type="ECO:0000256" key="1">
    <source>
        <dbReference type="SAM" id="Phobius"/>
    </source>
</evidence>
<dbReference type="InterPro" id="IPR010374">
    <property type="entry name" value="DUF969"/>
</dbReference>
<reference evidence="2" key="1">
    <citation type="submission" date="2022-12" db="EMBL/GenBank/DDBJ databases">
        <title>Complete genome sequence of an Australian strain of Rouxiella badensis DAR84756 and resolution of the R. badensis DSM100043 and R. chamberiensis DSM28324 genomes.</title>
        <authorList>
            <person name="Paul S."/>
            <person name="Anderson P.J."/>
            <person name="Maynard G."/>
            <person name="Dyall-Smith M."/>
            <person name="Kudinha T."/>
        </authorList>
    </citation>
    <scope>NUCLEOTIDE SEQUENCE</scope>
    <source>
        <strain evidence="2">DSM 28324</strain>
    </source>
</reference>
<feature type="transmembrane region" description="Helical" evidence="1">
    <location>
        <begin position="190"/>
        <end position="211"/>
    </location>
</feature>
<keyword evidence="3" id="KW-1185">Reference proteome</keyword>
<dbReference type="Proteomes" id="UP001164712">
    <property type="component" value="Chromosome"/>
</dbReference>